<dbReference type="SUPFAM" id="SSF52540">
    <property type="entry name" value="P-loop containing nucleoside triphosphate hydrolases"/>
    <property type="match status" value="1"/>
</dbReference>
<comment type="caution">
    <text evidence="2">The sequence shown here is derived from an EMBL/GenBank/DDBJ whole genome shotgun (WGS) entry which is preliminary data.</text>
</comment>
<organism evidence="2 3">
    <name type="scientific">Phormidesmis priestleyi</name>
    <dbReference type="NCBI Taxonomy" id="268141"/>
    <lineage>
        <taxon>Bacteria</taxon>
        <taxon>Bacillati</taxon>
        <taxon>Cyanobacteriota</taxon>
        <taxon>Cyanophyceae</taxon>
        <taxon>Leptolyngbyales</taxon>
        <taxon>Leptolyngbyaceae</taxon>
        <taxon>Phormidesmis</taxon>
    </lineage>
</organism>
<dbReference type="GO" id="GO:0016874">
    <property type="term" value="F:ligase activity"/>
    <property type="evidence" value="ECO:0007669"/>
    <property type="project" value="UniProtKB-KW"/>
</dbReference>
<reference evidence="3" key="1">
    <citation type="submission" date="2018-04" db="EMBL/GenBank/DDBJ databases">
        <authorList>
            <person name="Cornet L."/>
        </authorList>
    </citation>
    <scope>NUCLEOTIDE SEQUENCE [LARGE SCALE GENOMIC DNA]</scope>
</reference>
<dbReference type="PANTHER" id="PTHR47962:SF3">
    <property type="entry name" value="LARGE ATP-DEPENDENT HELICASE-RELATED PROTEIN"/>
    <property type="match status" value="1"/>
</dbReference>
<accession>A0A2W4WMC1</accession>
<dbReference type="Pfam" id="PF00270">
    <property type="entry name" value="DEAD"/>
    <property type="match status" value="1"/>
</dbReference>
<dbReference type="EMBL" id="QBMP01000316">
    <property type="protein sequence ID" value="PZO46304.1"/>
    <property type="molecule type" value="Genomic_DNA"/>
</dbReference>
<dbReference type="Proteomes" id="UP000249794">
    <property type="component" value="Unassembled WGS sequence"/>
</dbReference>
<evidence type="ECO:0000259" key="1">
    <source>
        <dbReference type="PROSITE" id="PS51192"/>
    </source>
</evidence>
<protein>
    <submittedName>
        <fullName evidence="2">DNA ligase-associated DEXH box helicase</fullName>
    </submittedName>
</protein>
<dbReference type="AlphaFoldDB" id="A0A2W4WMC1"/>
<feature type="domain" description="Helicase ATP-binding" evidence="1">
    <location>
        <begin position="29"/>
        <end position="129"/>
    </location>
</feature>
<dbReference type="InterPro" id="IPR014001">
    <property type="entry name" value="Helicase_ATP-bd"/>
</dbReference>
<dbReference type="PANTHER" id="PTHR47962">
    <property type="entry name" value="ATP-DEPENDENT HELICASE LHR-RELATED-RELATED"/>
    <property type="match status" value="1"/>
</dbReference>
<evidence type="ECO:0000313" key="3">
    <source>
        <dbReference type="Proteomes" id="UP000249794"/>
    </source>
</evidence>
<feature type="non-terminal residue" evidence="2">
    <location>
        <position position="129"/>
    </location>
</feature>
<dbReference type="InterPro" id="IPR011545">
    <property type="entry name" value="DEAD/DEAH_box_helicase_dom"/>
</dbReference>
<evidence type="ECO:0000313" key="2">
    <source>
        <dbReference type="EMBL" id="PZO46304.1"/>
    </source>
</evidence>
<dbReference type="GO" id="GO:0016887">
    <property type="term" value="F:ATP hydrolysis activity"/>
    <property type="evidence" value="ECO:0007669"/>
    <property type="project" value="TreeGrafter"/>
</dbReference>
<reference evidence="2 3" key="2">
    <citation type="submission" date="2018-06" db="EMBL/GenBank/DDBJ databases">
        <title>Metagenomic assembly of (sub)arctic Cyanobacteria and their associated microbiome from non-axenic cultures.</title>
        <authorList>
            <person name="Baurain D."/>
        </authorList>
    </citation>
    <scope>NUCLEOTIDE SEQUENCE [LARGE SCALE GENOMIC DNA]</scope>
    <source>
        <strain evidence="2">ULC027bin1</strain>
    </source>
</reference>
<dbReference type="PROSITE" id="PS51192">
    <property type="entry name" value="HELICASE_ATP_BIND_1"/>
    <property type="match status" value="1"/>
</dbReference>
<dbReference type="GO" id="GO:0003677">
    <property type="term" value="F:DNA binding"/>
    <property type="evidence" value="ECO:0007669"/>
    <property type="project" value="TreeGrafter"/>
</dbReference>
<dbReference type="Gene3D" id="3.40.50.300">
    <property type="entry name" value="P-loop containing nucleotide triphosphate hydrolases"/>
    <property type="match status" value="1"/>
</dbReference>
<dbReference type="GO" id="GO:0005524">
    <property type="term" value="F:ATP binding"/>
    <property type="evidence" value="ECO:0007669"/>
    <property type="project" value="InterPro"/>
</dbReference>
<keyword evidence="2" id="KW-0436">Ligase</keyword>
<gene>
    <name evidence="2" type="ORF">DCF15_20480</name>
</gene>
<dbReference type="InterPro" id="IPR052511">
    <property type="entry name" value="ATP-dep_Helicase"/>
</dbReference>
<proteinExistence type="predicted"/>
<dbReference type="InterPro" id="IPR027417">
    <property type="entry name" value="P-loop_NTPase"/>
</dbReference>
<name>A0A2W4WMC1_9CYAN</name>
<sequence length="129" mass="14401">MSISKLLIPIYDWFAQQAWQPIPFQSEVWHAYLAGKSGLIQVPTGSGKTYGAVMGPIAQMLAAPQPLKGLQMLYITPLRSLSRDIELSIRRPIEEMGWPLTVESRTGDTKSSVKARQIKKMPHILITTP</sequence>